<dbReference type="InterPro" id="IPR000639">
    <property type="entry name" value="Epox_hydrolase-like"/>
</dbReference>
<proteinExistence type="predicted"/>
<dbReference type="AlphaFoldDB" id="A0A0F4LLI5"/>
<protein>
    <recommendedName>
        <fullName evidence="1">AB hydrolase-1 domain-containing protein</fullName>
    </recommendedName>
</protein>
<reference evidence="2 3" key="1">
    <citation type="submission" date="2014-12" db="EMBL/GenBank/DDBJ databases">
        <title>Comparative genomics of the lactic acid bacteria isolated from the honey bee gut.</title>
        <authorList>
            <person name="Ellegaard K.M."/>
            <person name="Tamarit D."/>
            <person name="Javelind E."/>
            <person name="Olofsson T."/>
            <person name="Andersson S.G."/>
            <person name="Vasquez A."/>
        </authorList>
    </citation>
    <scope>NUCLEOTIDE SEQUENCE [LARGE SCALE GENOMIC DNA]</scope>
    <source>
        <strain evidence="2 3">Biut2</strain>
    </source>
</reference>
<dbReference type="PANTHER" id="PTHR43194:SF2">
    <property type="entry name" value="PEROXISOMAL MEMBRANE PROTEIN LPX1"/>
    <property type="match status" value="1"/>
</dbReference>
<evidence type="ECO:0000313" key="3">
    <source>
        <dbReference type="Proteomes" id="UP000033533"/>
    </source>
</evidence>
<dbReference type="Pfam" id="PF00561">
    <property type="entry name" value="Abhydrolase_1"/>
    <property type="match status" value="1"/>
</dbReference>
<evidence type="ECO:0000259" key="1">
    <source>
        <dbReference type="Pfam" id="PF00561"/>
    </source>
</evidence>
<organism evidence="2 3">
    <name type="scientific">Lactobacillus kullabergensis</name>
    <dbReference type="NCBI Taxonomy" id="1218493"/>
    <lineage>
        <taxon>Bacteria</taxon>
        <taxon>Bacillati</taxon>
        <taxon>Bacillota</taxon>
        <taxon>Bacilli</taxon>
        <taxon>Lactobacillales</taxon>
        <taxon>Lactobacillaceae</taxon>
        <taxon>Lactobacillus</taxon>
    </lineage>
</organism>
<feature type="domain" description="AB hydrolase-1" evidence="1">
    <location>
        <begin position="17"/>
        <end position="247"/>
    </location>
</feature>
<dbReference type="InterPro" id="IPR000073">
    <property type="entry name" value="AB_hydrolase_1"/>
</dbReference>
<dbReference type="SUPFAM" id="SSF53474">
    <property type="entry name" value="alpha/beta-Hydrolases"/>
    <property type="match status" value="1"/>
</dbReference>
<gene>
    <name evidence="2" type="ORF">JF76_01050</name>
</gene>
<dbReference type="Gene3D" id="3.40.50.1820">
    <property type="entry name" value="alpha/beta hydrolase"/>
    <property type="match status" value="1"/>
</dbReference>
<dbReference type="PATRIC" id="fig|1218493.3.peg.112"/>
<dbReference type="PRINTS" id="PR00412">
    <property type="entry name" value="EPOXHYDRLASE"/>
</dbReference>
<dbReference type="HOGENOM" id="CLU_020336_12_0_9"/>
<dbReference type="PANTHER" id="PTHR43194">
    <property type="entry name" value="HYDROLASE ALPHA/BETA FOLD FAMILY"/>
    <property type="match status" value="1"/>
</dbReference>
<sequence length="261" mass="29845">MQIANRKIYYEITGTGPAIVFFHGFGGNHVVWAGQVPYLVKHGYQTITFDLAGHGKSKGPAISNMVELADEAAELITNLDLKSIILIGHSMGAGLVWAILKYHPELNIVKIITIDQSPKMLNDEEWHYGWVHGQIELTQYNFKDVLSYYDHIKETLNVIDDQVWSKLYPFKQKYPFKREKNMSLLFDHVQKDWRPTVYGIHIPALSISSTKSPYFKIGYVTEMQKHNKNIEINTVDDAGHDIMAEKPAEFNHLLGKFLGIE</sequence>
<dbReference type="GO" id="GO:0003824">
    <property type="term" value="F:catalytic activity"/>
    <property type="evidence" value="ECO:0007669"/>
    <property type="project" value="InterPro"/>
</dbReference>
<dbReference type="STRING" id="1218493.JF76_01050"/>
<dbReference type="EMBL" id="JXBY01000002">
    <property type="protein sequence ID" value="KJY59144.1"/>
    <property type="molecule type" value="Genomic_DNA"/>
</dbReference>
<name>A0A0F4LLI5_9LACO</name>
<dbReference type="InterPro" id="IPR029058">
    <property type="entry name" value="AB_hydrolase_fold"/>
</dbReference>
<evidence type="ECO:0000313" key="2">
    <source>
        <dbReference type="EMBL" id="KJY59144.1"/>
    </source>
</evidence>
<comment type="caution">
    <text evidence="2">The sequence shown here is derived from an EMBL/GenBank/DDBJ whole genome shotgun (WGS) entry which is preliminary data.</text>
</comment>
<dbReference type="InterPro" id="IPR050228">
    <property type="entry name" value="Carboxylesterase_BioH"/>
</dbReference>
<dbReference type="Proteomes" id="UP000033533">
    <property type="component" value="Unassembled WGS sequence"/>
</dbReference>
<accession>A0A0F4LLI5</accession>